<keyword evidence="5" id="KW-0472">Membrane</keyword>
<dbReference type="InterPro" id="IPR052542">
    <property type="entry name" value="Cholesterol_Oxidase"/>
</dbReference>
<comment type="cofactor">
    <cofactor evidence="1">
        <name>FAD</name>
        <dbReference type="ChEBI" id="CHEBI:57692"/>
    </cofactor>
</comment>
<evidence type="ECO:0000313" key="6">
    <source>
        <dbReference type="EMBL" id="KAK9921337.1"/>
    </source>
</evidence>
<evidence type="ECO:0000256" key="3">
    <source>
        <dbReference type="ARBA" id="ARBA00022827"/>
    </source>
</evidence>
<keyword evidence="3" id="KW-0274">FAD</keyword>
<keyword evidence="2" id="KW-0285">Flavoprotein</keyword>
<evidence type="ECO:0000256" key="2">
    <source>
        <dbReference type="ARBA" id="ARBA00022630"/>
    </source>
</evidence>
<dbReference type="PANTHER" id="PTHR47470:SF1">
    <property type="entry name" value="FAD-DEPENDENT OXIDOREDUCTASE 2 FAD BINDING DOMAIN-CONTAINING PROTEIN"/>
    <property type="match status" value="1"/>
</dbReference>
<comment type="caution">
    <text evidence="6">The sequence shown here is derived from an EMBL/GenBank/DDBJ whole genome shotgun (WGS) entry which is preliminary data.</text>
</comment>
<feature type="transmembrane region" description="Helical" evidence="5">
    <location>
        <begin position="127"/>
        <end position="149"/>
    </location>
</feature>
<keyword evidence="7" id="KW-1185">Reference proteome</keyword>
<keyword evidence="5" id="KW-0812">Transmembrane</keyword>
<evidence type="ECO:0000256" key="4">
    <source>
        <dbReference type="ARBA" id="ARBA00023002"/>
    </source>
</evidence>
<keyword evidence="4" id="KW-0560">Oxidoreductase</keyword>
<name>A0AAW1W9A6_RUBAR</name>
<evidence type="ECO:0000313" key="7">
    <source>
        <dbReference type="Proteomes" id="UP001457282"/>
    </source>
</evidence>
<gene>
    <name evidence="6" type="ORF">M0R45_029849</name>
</gene>
<keyword evidence="5" id="KW-1133">Transmembrane helix</keyword>
<dbReference type="GO" id="GO:0016491">
    <property type="term" value="F:oxidoreductase activity"/>
    <property type="evidence" value="ECO:0007669"/>
    <property type="project" value="UniProtKB-KW"/>
</dbReference>
<dbReference type="PANTHER" id="PTHR47470">
    <property type="entry name" value="CHOLESTEROL OXIDASE"/>
    <property type="match status" value="1"/>
</dbReference>
<reference evidence="6 7" key="1">
    <citation type="journal article" date="2023" name="G3 (Bethesda)">
        <title>A chromosome-length genome assembly and annotation of blackberry (Rubus argutus, cv. 'Hillquist').</title>
        <authorList>
            <person name="Bruna T."/>
            <person name="Aryal R."/>
            <person name="Dudchenko O."/>
            <person name="Sargent D.J."/>
            <person name="Mead D."/>
            <person name="Buti M."/>
            <person name="Cavallini A."/>
            <person name="Hytonen T."/>
            <person name="Andres J."/>
            <person name="Pham M."/>
            <person name="Weisz D."/>
            <person name="Mascagni F."/>
            <person name="Usai G."/>
            <person name="Natali L."/>
            <person name="Bassil N."/>
            <person name="Fernandez G.E."/>
            <person name="Lomsadze A."/>
            <person name="Armour M."/>
            <person name="Olukolu B."/>
            <person name="Poorten T."/>
            <person name="Britton C."/>
            <person name="Davik J."/>
            <person name="Ashrafi H."/>
            <person name="Aiden E.L."/>
            <person name="Borodovsky M."/>
            <person name="Worthington M."/>
        </authorList>
    </citation>
    <scope>NUCLEOTIDE SEQUENCE [LARGE SCALE GENOMIC DNA]</scope>
    <source>
        <strain evidence="6">PI 553951</strain>
    </source>
</reference>
<dbReference type="EMBL" id="JBEDUW010000006">
    <property type="protein sequence ID" value="KAK9921337.1"/>
    <property type="molecule type" value="Genomic_DNA"/>
</dbReference>
<proteinExistence type="predicted"/>
<evidence type="ECO:0000256" key="5">
    <source>
        <dbReference type="SAM" id="Phobius"/>
    </source>
</evidence>
<evidence type="ECO:0000256" key="1">
    <source>
        <dbReference type="ARBA" id="ARBA00001974"/>
    </source>
</evidence>
<organism evidence="6 7">
    <name type="scientific">Rubus argutus</name>
    <name type="common">Southern blackberry</name>
    <dbReference type="NCBI Taxonomy" id="59490"/>
    <lineage>
        <taxon>Eukaryota</taxon>
        <taxon>Viridiplantae</taxon>
        <taxon>Streptophyta</taxon>
        <taxon>Embryophyta</taxon>
        <taxon>Tracheophyta</taxon>
        <taxon>Spermatophyta</taxon>
        <taxon>Magnoliopsida</taxon>
        <taxon>eudicotyledons</taxon>
        <taxon>Gunneridae</taxon>
        <taxon>Pentapetalae</taxon>
        <taxon>rosids</taxon>
        <taxon>fabids</taxon>
        <taxon>Rosales</taxon>
        <taxon>Rosaceae</taxon>
        <taxon>Rosoideae</taxon>
        <taxon>Rosoideae incertae sedis</taxon>
        <taxon>Rubus</taxon>
    </lineage>
</organism>
<sequence length="220" mass="24443">MSKSGFIVDSNGLQLVLDPSRRMTVPTLIYPAGGLSCDSSNFFLAHQYMKLHQPGFRHDRVVGGGFWASDLLIGEESHKKVFPHILSHIRLAEQGKIYANGKECSKEALDREADQYYQGNFGDFGTWFSPSVVLMFLLITLLGCCSIFLTGTKSIFDLLAKTPLIGFIMGQHCASSYAASRPELDAKSFGYHGCCLRCFCDGGKEYRGHGGLRKKRREAR</sequence>
<dbReference type="Proteomes" id="UP001457282">
    <property type="component" value="Unassembled WGS sequence"/>
</dbReference>
<accession>A0AAW1W9A6</accession>
<protein>
    <submittedName>
        <fullName evidence="6">Uncharacterized protein</fullName>
    </submittedName>
</protein>
<dbReference type="AlphaFoldDB" id="A0AAW1W9A6"/>